<reference evidence="2 3" key="1">
    <citation type="submission" date="2017-11" db="EMBL/GenBank/DDBJ databases">
        <title>Genome-resolved metagenomics identifies genetic mobility, metabolic interactions, and unexpected diversity in perchlorate-reducing communities.</title>
        <authorList>
            <person name="Barnum T.P."/>
            <person name="Figueroa I.A."/>
            <person name="Carlstrom C.I."/>
            <person name="Lucas L.N."/>
            <person name="Engelbrektson A.L."/>
            <person name="Coates J.D."/>
        </authorList>
    </citation>
    <scope>NUCLEOTIDE SEQUENCE [LARGE SCALE GENOMIC DNA]</scope>
    <source>
        <strain evidence="2">BM706</strain>
    </source>
</reference>
<evidence type="ECO:0000313" key="2">
    <source>
        <dbReference type="EMBL" id="PLX16383.1"/>
    </source>
</evidence>
<dbReference type="Proteomes" id="UP000234857">
    <property type="component" value="Unassembled WGS sequence"/>
</dbReference>
<proteinExistence type="predicted"/>
<feature type="domain" description="AMIN" evidence="1">
    <location>
        <begin position="47"/>
        <end position="130"/>
    </location>
</feature>
<accession>A0A2N5ZCI2</accession>
<dbReference type="InterPro" id="IPR021731">
    <property type="entry name" value="AMIN_dom"/>
</dbReference>
<dbReference type="Pfam" id="PF11741">
    <property type="entry name" value="AMIN"/>
    <property type="match status" value="1"/>
</dbReference>
<dbReference type="AlphaFoldDB" id="A0A2N5ZCI2"/>
<comment type="caution">
    <text evidence="2">The sequence shown here is derived from an EMBL/GenBank/DDBJ whole genome shotgun (WGS) entry which is preliminary data.</text>
</comment>
<evidence type="ECO:0000259" key="1">
    <source>
        <dbReference type="Pfam" id="PF11741"/>
    </source>
</evidence>
<sequence>MSRRGNMRKDIKIIIMLILFSVFALAGEDSVKTLTGINHFVLDDVMYVELETDNLVSYFSSNRIDNNLIIDITDCQLGMPDVPIKPEEKEVSLIQTMQLKDIPPVVRVIIVLNGVQDFTTTSKGNKVVVQIKKEISEEKMENKFEKMMSYSKQHDTISKEKE</sequence>
<dbReference type="EMBL" id="PKTG01000116">
    <property type="protein sequence ID" value="PLX16383.1"/>
    <property type="molecule type" value="Genomic_DNA"/>
</dbReference>
<evidence type="ECO:0000313" key="3">
    <source>
        <dbReference type="Proteomes" id="UP000234857"/>
    </source>
</evidence>
<organism evidence="2 3">
    <name type="scientific">Muiribacterium halophilum</name>
    <dbReference type="NCBI Taxonomy" id="2053465"/>
    <lineage>
        <taxon>Bacteria</taxon>
        <taxon>Candidatus Muiribacteriota</taxon>
        <taxon>Candidatus Muiribacteriia</taxon>
        <taxon>Candidatus Muiribacteriales</taxon>
        <taxon>Candidatus Muiribacteriaceae</taxon>
        <taxon>Candidatus Muiribacterium</taxon>
    </lineage>
</organism>
<protein>
    <recommendedName>
        <fullName evidence="1">AMIN domain-containing protein</fullName>
    </recommendedName>
</protein>
<gene>
    <name evidence="2" type="ORF">C0601_10465</name>
</gene>
<name>A0A2N5ZCI2_MUIH1</name>